<accession>A0ABD2VUK1</accession>
<proteinExistence type="predicted"/>
<gene>
    <name evidence="2" type="ORF">TKK_019873</name>
</gene>
<sequence>MPKNLCERLYDAVKNAHPSKQGSFIQSKTNDLWKNLKNNSASPAELEKDTEVEIKKLNIKATTNKASLTCFFANAVKKSTPATVSTETNNSSKVIPEKVASESPASTSRIECRETLCEIWNSISLDKYPVEATYVDSESIDHTDFSIDEKWVAMHIRSSQYCLQIVKCTSLDCCKSPRSNIFSILPERFLPPPMKIGQSFERGMYPAKFNEKGCKFLPLLARLATKIEPNAPGFIKVPYDYYCPSVHNKLSERSCSVCGLYFCSKKACEEHFRSLHNINDKNFNSCSRVQPVKIIKYRNNEALCIIRESNEEEILEWIDIEDLEEESMEEVPKNNEDGKDEFPAIGNMKDWLESPWTTDAINDDKKKF</sequence>
<organism evidence="2 3">
    <name type="scientific">Trichogramma kaykai</name>
    <dbReference type="NCBI Taxonomy" id="54128"/>
    <lineage>
        <taxon>Eukaryota</taxon>
        <taxon>Metazoa</taxon>
        <taxon>Ecdysozoa</taxon>
        <taxon>Arthropoda</taxon>
        <taxon>Hexapoda</taxon>
        <taxon>Insecta</taxon>
        <taxon>Pterygota</taxon>
        <taxon>Neoptera</taxon>
        <taxon>Endopterygota</taxon>
        <taxon>Hymenoptera</taxon>
        <taxon>Apocrita</taxon>
        <taxon>Proctotrupomorpha</taxon>
        <taxon>Chalcidoidea</taxon>
        <taxon>Trichogrammatidae</taxon>
        <taxon>Trichogramma</taxon>
    </lineage>
</organism>
<evidence type="ECO:0000313" key="2">
    <source>
        <dbReference type="EMBL" id="KAL3384396.1"/>
    </source>
</evidence>
<dbReference type="Proteomes" id="UP001627154">
    <property type="component" value="Unassembled WGS sequence"/>
</dbReference>
<evidence type="ECO:0000259" key="1">
    <source>
        <dbReference type="PROSITE" id="PS00028"/>
    </source>
</evidence>
<comment type="caution">
    <text evidence="2">The sequence shown here is derived from an EMBL/GenBank/DDBJ whole genome shotgun (WGS) entry which is preliminary data.</text>
</comment>
<dbReference type="PANTHER" id="PTHR46954">
    <property type="entry name" value="C2H2-TYPE DOMAIN-CONTAINING PROTEIN"/>
    <property type="match status" value="1"/>
</dbReference>
<protein>
    <recommendedName>
        <fullName evidence="1">C2H2-type domain-containing protein</fullName>
    </recommendedName>
</protein>
<dbReference type="AlphaFoldDB" id="A0ABD2VUK1"/>
<dbReference type="PANTHER" id="PTHR46954:SF1">
    <property type="entry name" value="C2H2-TYPE DOMAIN-CONTAINING PROTEIN"/>
    <property type="match status" value="1"/>
</dbReference>
<dbReference type="InterPro" id="IPR013087">
    <property type="entry name" value="Znf_C2H2_type"/>
</dbReference>
<feature type="domain" description="C2H2-type" evidence="1">
    <location>
        <begin position="255"/>
        <end position="276"/>
    </location>
</feature>
<name>A0ABD2VUK1_9HYME</name>
<keyword evidence="3" id="KW-1185">Reference proteome</keyword>
<evidence type="ECO:0000313" key="3">
    <source>
        <dbReference type="Proteomes" id="UP001627154"/>
    </source>
</evidence>
<dbReference type="PROSITE" id="PS00028">
    <property type="entry name" value="ZINC_FINGER_C2H2_1"/>
    <property type="match status" value="1"/>
</dbReference>
<reference evidence="2 3" key="1">
    <citation type="journal article" date="2024" name="bioRxiv">
        <title>A reference genome for Trichogramma kaykai: A tiny desert-dwelling parasitoid wasp with competing sex-ratio distorters.</title>
        <authorList>
            <person name="Culotta J."/>
            <person name="Lindsey A.R."/>
        </authorList>
    </citation>
    <scope>NUCLEOTIDE SEQUENCE [LARGE SCALE GENOMIC DNA]</scope>
    <source>
        <strain evidence="2 3">KSX58</strain>
    </source>
</reference>
<dbReference type="EMBL" id="JBJJXI010000174">
    <property type="protein sequence ID" value="KAL3384396.1"/>
    <property type="molecule type" value="Genomic_DNA"/>
</dbReference>